<dbReference type="Pfam" id="PF04738">
    <property type="entry name" value="Lant_dehydr_N"/>
    <property type="match status" value="1"/>
</dbReference>
<protein>
    <recommendedName>
        <fullName evidence="1">Lantibiotic dehydratase N-terminal domain-containing protein</fullName>
    </recommendedName>
</protein>
<sequence length="833" mass="90306">MATRPQRPETVVVRVAALPGAALDDLRCDRTWQAVQEILKERDALAAEGRALALALEPVIADVPSGQARSRLVALRRALYNGRTPAVPPSSAETPAELDRRVRRWSERSRACERLEAELPLILEKERRDRHHSLRTWASADVFTHGLVQASPSLAGALARWLDSPGTAPSRRLDLRLSRYLSRVVAKTSPHSTFTMSGLGHWGPGPEPVAVEGGWDWRTVAEPDLWLVRRLLSDLAASDDDLAARFLIRPNAGLTEEDGRLWYLSRTEDAYRSVRASEPLRALLRALTGETTLGEARRLVPSDALARLVDAGVLETLPPVADQSVSHLSDLAVRLAPHPAADALAAFGRALARHPGVRGPVEGLALQQEVRTALRRLSPPDGRLPDKNLFHDNAVFTSPAVRLGEPEWRAALDDLHLIRTLVGVFQRDNEIRLLAAGLFVQAYGTGARVPFARFHRTLAGQLVTPEGDALHALLYPGGAAEPPGTVFGTVPGEVAALRRYRDQTLNLLREEPEALAGWLRGRPEGAGPVRSLACYVQVLPGPGDGEGPVRLVLNAVAAGHGTARSRVHRLLTIAGLAHEPRPMEPDPADGLPIEAELTGLFGHNISLRSPMTTHELGYPGAVSARPPAARLALGDLDVRHDPATGALELVRAADGRRVLMRHTGLLATPFLPRTARLLLHLFGDQPGIGVPLWALFAEPPRRTPEEVVVRPRVSLGRVVVARATWYAATAEVPRRRPGTSEAGHLLALARWFAAHGIPSRCFVFSLDPGSWGQDRMRAAQLAKPTFLDLADPSLVACFDRQLGGNGACTAFQEVLPELGAGHVMEYVVEVGDE</sequence>
<keyword evidence="3" id="KW-1185">Reference proteome</keyword>
<gene>
    <name evidence="2" type="ORF">Mam01_67910</name>
</gene>
<dbReference type="InterPro" id="IPR006827">
    <property type="entry name" value="Lant_deHydtase_N"/>
</dbReference>
<evidence type="ECO:0000313" key="3">
    <source>
        <dbReference type="Proteomes" id="UP000651728"/>
    </source>
</evidence>
<feature type="domain" description="Lantibiotic dehydratase N-terminal" evidence="1">
    <location>
        <begin position="142"/>
        <end position="765"/>
    </location>
</feature>
<comment type="caution">
    <text evidence="2">The sequence shown here is derived from an EMBL/GenBank/DDBJ whole genome shotgun (WGS) entry which is preliminary data.</text>
</comment>
<accession>A0ABQ4FP84</accession>
<name>A0ABQ4FP84_9ACTN</name>
<organism evidence="2 3">
    <name type="scientific">Microbispora amethystogenes</name>
    <dbReference type="NCBI Taxonomy" id="1427754"/>
    <lineage>
        <taxon>Bacteria</taxon>
        <taxon>Bacillati</taxon>
        <taxon>Actinomycetota</taxon>
        <taxon>Actinomycetes</taxon>
        <taxon>Streptosporangiales</taxon>
        <taxon>Streptosporangiaceae</taxon>
        <taxon>Microbispora</taxon>
    </lineage>
</organism>
<reference evidence="2 3" key="1">
    <citation type="submission" date="2021-01" db="EMBL/GenBank/DDBJ databases">
        <title>Whole genome shotgun sequence of Microbispora amethystogenes NBRC 101907.</title>
        <authorList>
            <person name="Komaki H."/>
            <person name="Tamura T."/>
        </authorList>
    </citation>
    <scope>NUCLEOTIDE SEQUENCE [LARGE SCALE GENOMIC DNA]</scope>
    <source>
        <strain evidence="2 3">NBRC 101907</strain>
    </source>
</reference>
<evidence type="ECO:0000313" key="2">
    <source>
        <dbReference type="EMBL" id="GIH36627.1"/>
    </source>
</evidence>
<dbReference type="Proteomes" id="UP000651728">
    <property type="component" value="Unassembled WGS sequence"/>
</dbReference>
<dbReference type="RefSeq" id="WP_204289225.1">
    <property type="nucleotide sequence ID" value="NZ_BAABEJ010000012.1"/>
</dbReference>
<proteinExistence type="predicted"/>
<dbReference type="EMBL" id="BOOB01000064">
    <property type="protein sequence ID" value="GIH36627.1"/>
    <property type="molecule type" value="Genomic_DNA"/>
</dbReference>
<evidence type="ECO:0000259" key="1">
    <source>
        <dbReference type="Pfam" id="PF04738"/>
    </source>
</evidence>